<evidence type="ECO:0000313" key="2">
    <source>
        <dbReference type="Proteomes" id="UP000230750"/>
    </source>
</evidence>
<keyword evidence="2" id="KW-1185">Reference proteome</keyword>
<comment type="caution">
    <text evidence="1">The sequence shown here is derived from an EMBL/GenBank/DDBJ whole genome shotgun (WGS) entry which is preliminary data.</text>
</comment>
<evidence type="ECO:0000313" key="1">
    <source>
        <dbReference type="EMBL" id="PIK33205.1"/>
    </source>
</evidence>
<accession>A0A2G8JBT8</accession>
<dbReference type="AlphaFoldDB" id="A0A2G8JBT8"/>
<dbReference type="Proteomes" id="UP000230750">
    <property type="component" value="Unassembled WGS sequence"/>
</dbReference>
<gene>
    <name evidence="1" type="ORF">BSL78_29979</name>
</gene>
<proteinExistence type="predicted"/>
<sequence length="56" mass="6148">MVRQTFKISLAAIAFCSLSVIFSIGWYTSWSNVTGPKSFKRLVDKYQAAAGGSSRN</sequence>
<organism evidence="1 2">
    <name type="scientific">Stichopus japonicus</name>
    <name type="common">Sea cucumber</name>
    <dbReference type="NCBI Taxonomy" id="307972"/>
    <lineage>
        <taxon>Eukaryota</taxon>
        <taxon>Metazoa</taxon>
        <taxon>Echinodermata</taxon>
        <taxon>Eleutherozoa</taxon>
        <taxon>Echinozoa</taxon>
        <taxon>Holothuroidea</taxon>
        <taxon>Aspidochirotacea</taxon>
        <taxon>Aspidochirotida</taxon>
        <taxon>Stichopodidae</taxon>
        <taxon>Apostichopus</taxon>
    </lineage>
</organism>
<dbReference type="EMBL" id="MRZV01002688">
    <property type="protein sequence ID" value="PIK33205.1"/>
    <property type="molecule type" value="Genomic_DNA"/>
</dbReference>
<protein>
    <submittedName>
        <fullName evidence="1">Uncharacterized protein</fullName>
    </submittedName>
</protein>
<name>A0A2G8JBT8_STIJA</name>
<feature type="non-terminal residue" evidence="1">
    <location>
        <position position="56"/>
    </location>
</feature>
<reference evidence="1 2" key="1">
    <citation type="journal article" date="2017" name="PLoS Biol.">
        <title>The sea cucumber genome provides insights into morphological evolution and visceral regeneration.</title>
        <authorList>
            <person name="Zhang X."/>
            <person name="Sun L."/>
            <person name="Yuan J."/>
            <person name="Sun Y."/>
            <person name="Gao Y."/>
            <person name="Zhang L."/>
            <person name="Li S."/>
            <person name="Dai H."/>
            <person name="Hamel J.F."/>
            <person name="Liu C."/>
            <person name="Yu Y."/>
            <person name="Liu S."/>
            <person name="Lin W."/>
            <person name="Guo K."/>
            <person name="Jin S."/>
            <person name="Xu P."/>
            <person name="Storey K.B."/>
            <person name="Huan P."/>
            <person name="Zhang T."/>
            <person name="Zhou Y."/>
            <person name="Zhang J."/>
            <person name="Lin C."/>
            <person name="Li X."/>
            <person name="Xing L."/>
            <person name="Huo D."/>
            <person name="Sun M."/>
            <person name="Wang L."/>
            <person name="Mercier A."/>
            <person name="Li F."/>
            <person name="Yang H."/>
            <person name="Xiang J."/>
        </authorList>
    </citation>
    <scope>NUCLEOTIDE SEQUENCE [LARGE SCALE GENOMIC DNA]</scope>
    <source>
        <strain evidence="1">Shaxun</strain>
        <tissue evidence="1">Muscle</tissue>
    </source>
</reference>